<dbReference type="GO" id="GO:0008270">
    <property type="term" value="F:zinc ion binding"/>
    <property type="evidence" value="ECO:0007669"/>
    <property type="project" value="InterPro"/>
</dbReference>
<dbReference type="PANTHER" id="PTHR31313:SF78">
    <property type="entry name" value="TRANSCRIPTION FACTOR DOMAIN-CONTAINING PROTEIN"/>
    <property type="match status" value="1"/>
</dbReference>
<evidence type="ECO:0000313" key="11">
    <source>
        <dbReference type="Proteomes" id="UP000324022"/>
    </source>
</evidence>
<reference evidence="10 11" key="1">
    <citation type="submission" date="2018-03" db="EMBL/GenBank/DDBJ databases">
        <authorList>
            <person name="Guldener U."/>
        </authorList>
    </citation>
    <scope>NUCLEOTIDE SEQUENCE [LARGE SCALE GENOMIC DNA]</scope>
    <source>
        <strain evidence="10 11">NBRC100155</strain>
    </source>
</reference>
<evidence type="ECO:0000256" key="8">
    <source>
        <dbReference type="SAM" id="MobiDB-lite"/>
    </source>
</evidence>
<feature type="compositionally biased region" description="Polar residues" evidence="8">
    <location>
        <begin position="230"/>
        <end position="250"/>
    </location>
</feature>
<dbReference type="SMART" id="SM00066">
    <property type="entry name" value="GAL4"/>
    <property type="match status" value="1"/>
</dbReference>
<keyword evidence="11" id="KW-1185">Reference proteome</keyword>
<feature type="compositionally biased region" description="Polar residues" evidence="8">
    <location>
        <begin position="1211"/>
        <end position="1232"/>
    </location>
</feature>
<feature type="compositionally biased region" description="Polar residues" evidence="8">
    <location>
        <begin position="358"/>
        <end position="372"/>
    </location>
</feature>
<feature type="compositionally biased region" description="Polar residues" evidence="8">
    <location>
        <begin position="699"/>
        <end position="710"/>
    </location>
</feature>
<dbReference type="GO" id="GO:0006351">
    <property type="term" value="P:DNA-templated transcription"/>
    <property type="evidence" value="ECO:0007669"/>
    <property type="project" value="InterPro"/>
</dbReference>
<feature type="compositionally biased region" description="Low complexity" evidence="8">
    <location>
        <begin position="1145"/>
        <end position="1161"/>
    </location>
</feature>
<keyword evidence="5" id="KW-0238">DNA-binding</keyword>
<dbReference type="EMBL" id="OOIN01000040">
    <property type="protein sequence ID" value="SPO31783.1"/>
    <property type="molecule type" value="Genomic_DNA"/>
</dbReference>
<name>A0A5C3EMG0_9BASI</name>
<dbReference type="Proteomes" id="UP000324022">
    <property type="component" value="Unassembled WGS sequence"/>
</dbReference>
<feature type="compositionally biased region" description="Low complexity" evidence="8">
    <location>
        <begin position="1"/>
        <end position="16"/>
    </location>
</feature>
<evidence type="ECO:0000256" key="3">
    <source>
        <dbReference type="ARBA" id="ARBA00022833"/>
    </source>
</evidence>
<feature type="region of interest" description="Disordered" evidence="8">
    <location>
        <begin position="57"/>
        <end position="300"/>
    </location>
</feature>
<keyword evidence="2" id="KW-0479">Metal-binding</keyword>
<feature type="compositionally biased region" description="Polar residues" evidence="8">
    <location>
        <begin position="125"/>
        <end position="140"/>
    </location>
</feature>
<evidence type="ECO:0000256" key="6">
    <source>
        <dbReference type="ARBA" id="ARBA00023163"/>
    </source>
</evidence>
<feature type="compositionally biased region" description="Basic and acidic residues" evidence="8">
    <location>
        <begin position="108"/>
        <end position="117"/>
    </location>
</feature>
<dbReference type="OrthoDB" id="2428527at2759"/>
<feature type="compositionally biased region" description="Basic and acidic residues" evidence="8">
    <location>
        <begin position="915"/>
        <end position="932"/>
    </location>
</feature>
<dbReference type="Pfam" id="PF00172">
    <property type="entry name" value="Zn_clus"/>
    <property type="match status" value="1"/>
</dbReference>
<dbReference type="GO" id="GO:0000981">
    <property type="term" value="F:DNA-binding transcription factor activity, RNA polymerase II-specific"/>
    <property type="evidence" value="ECO:0007669"/>
    <property type="project" value="InterPro"/>
</dbReference>
<feature type="region of interest" description="Disordered" evidence="8">
    <location>
        <begin position="313"/>
        <end position="487"/>
    </location>
</feature>
<sequence>MSKPSTSMSPSDPKSSANDSARIRSSRACLHCSRRKVKCDGLQPCNNCSKDSVVCEYGAQKKRGPPKGCDPRGGRKKKLQESPSQSTPSTSSSTPAKRKAPSSSRTHSANDTRKPNSDDPPSADNKPSTSQKRYNPQTSDFDYALHSSDRAIPSPSQSTIASLTARPSSDARYASEERSTISSHLTSASHTHYDAHSSWSRPAYPHHSASSPPLPARSSQPADNTAGLFASTSASHPFTPNTHASQHASTNLNQHYLQPQHLQQQQQQQQQQQHHNNFHHSDHSWPSSSSDTRFSHQHATPTAHHFDAYPLQGSFRDHHRSSPLASHRSMLPPHTSSQTSFDPASQPITDRAAASLPSGRSNTAASASTFPSPRSHPSRSLYDSPGTHHATGASPYDSTSTVPSSSTLSSRHPVSASRLTEPSSNTIPAAVQTATSSSHSTGVNPSPAFTGASHGYSPSSTAMPHRPWYNGSQPPSPRGPASIPRSQISSPGAHWLDYHVRPSSAAANHPYSSSSSSSKVHLEDRLPPHILQRLLDIYQVFVHPHWPIIYLPSVTSLHSLKRSRPIVFEAILAVASNTFDAYLDATADEDHPSTNPVMELLYAESPQGSEPSWKSNELRDHFVQRVKTRIFEGKFAQDIGTIQAAILISVIELGCGNTSSAFQFGGIACRMALDMNLHRCTMPASTASSSGAHEDSSRLDSASAQYNGDSGNIDPRRTGALFQERVRVFWACFILDKILSTALDKPAQLRSAEIETDWPSVQEADEYDLWINETTRKFVEKNQQPRLEGVKVHALSSFKAWAEVMAILERILEEVYSPQAKRDRRRTKGASDYEALLRLNDRLSKWRANLPSHLKWSGTWTSPELLSSLPSRTGSADRKESDAHRGLPPQILTMRSWYCICLILLHRPRVPKLLEGPKDRSGTISEEPHDAAAEADEVLSTDQGKKNGARPPKKGAQNTTKDKCPEPAGLDICNAAAKEVCDILHVYGSSFRIRKISSSWVYLIFQSATIHAALAASKSVVAFKARQSSIWSRRGSKMPLHEPGASTNDGQHDSGSAVGEDAELHTGSGDAEAHHVNEAELEGSSELVKTSALYLAECVRYLKRIGPTWQSASNHVAVLRNLCIASAQARPLSPSLPPVTAAQLSENGQGQSSGMQGLQNSTLKHESHEGFTNAHQLLSTVGVPAHMPQSHGGSIVPSQDGSIDSHPHLDPTTSHIPLELSTNTTATANPDLSNLAPPPPSQPAAHFLQPQPYDPTLPNQHQMQQQAVYPINANDAAFWASMPVASEGYNEWDEFFKAFNPSAGSNVPNYHPTAAVDLITALQDPNRLLSGFSQQQHHHHQNHQHHQ</sequence>
<comment type="subcellular location">
    <subcellularLocation>
        <location evidence="1">Nucleus</location>
    </subcellularLocation>
</comment>
<feature type="compositionally biased region" description="Polar residues" evidence="8">
    <location>
        <begin position="180"/>
        <end position="190"/>
    </location>
</feature>
<dbReference type="PANTHER" id="PTHR31313">
    <property type="entry name" value="TY1 ENHANCER ACTIVATOR"/>
    <property type="match status" value="1"/>
</dbReference>
<dbReference type="PROSITE" id="PS50048">
    <property type="entry name" value="ZN2_CY6_FUNGAL_2"/>
    <property type="match status" value="1"/>
</dbReference>
<evidence type="ECO:0000313" key="10">
    <source>
        <dbReference type="EMBL" id="SPO31783.1"/>
    </source>
</evidence>
<proteinExistence type="predicted"/>
<evidence type="ECO:0000256" key="5">
    <source>
        <dbReference type="ARBA" id="ARBA00023125"/>
    </source>
</evidence>
<feature type="region of interest" description="Disordered" evidence="8">
    <location>
        <begin position="1"/>
        <end position="25"/>
    </location>
</feature>
<feature type="compositionally biased region" description="Polar residues" evidence="8">
    <location>
        <begin position="334"/>
        <end position="348"/>
    </location>
</feature>
<dbReference type="CDD" id="cd12148">
    <property type="entry name" value="fungal_TF_MHR"/>
    <property type="match status" value="1"/>
</dbReference>
<dbReference type="Pfam" id="PF04082">
    <property type="entry name" value="Fungal_trans"/>
    <property type="match status" value="1"/>
</dbReference>
<feature type="region of interest" description="Disordered" evidence="8">
    <location>
        <begin position="1187"/>
        <end position="1247"/>
    </location>
</feature>
<dbReference type="SMART" id="SM00906">
    <property type="entry name" value="Fungal_trans"/>
    <property type="match status" value="1"/>
</dbReference>
<feature type="compositionally biased region" description="Polar residues" evidence="8">
    <location>
        <begin position="417"/>
        <end position="444"/>
    </location>
</feature>
<organism evidence="10 11">
    <name type="scientific">Ustilago trichophora</name>
    <dbReference type="NCBI Taxonomy" id="86804"/>
    <lineage>
        <taxon>Eukaryota</taxon>
        <taxon>Fungi</taxon>
        <taxon>Dikarya</taxon>
        <taxon>Basidiomycota</taxon>
        <taxon>Ustilaginomycotina</taxon>
        <taxon>Ustilaginomycetes</taxon>
        <taxon>Ustilaginales</taxon>
        <taxon>Ustilaginaceae</taxon>
        <taxon>Ustilago</taxon>
    </lineage>
</organism>
<dbReference type="GO" id="GO:0005634">
    <property type="term" value="C:nucleus"/>
    <property type="evidence" value="ECO:0007669"/>
    <property type="project" value="UniProtKB-SubCell"/>
</dbReference>
<feature type="region of interest" description="Disordered" evidence="8">
    <location>
        <begin position="684"/>
        <end position="710"/>
    </location>
</feature>
<evidence type="ECO:0000256" key="2">
    <source>
        <dbReference type="ARBA" id="ARBA00022723"/>
    </source>
</evidence>
<feature type="region of interest" description="Disordered" evidence="8">
    <location>
        <begin position="1033"/>
        <end position="1070"/>
    </location>
</feature>
<feature type="compositionally biased region" description="Low complexity" evidence="8">
    <location>
        <begin position="82"/>
        <end position="95"/>
    </location>
</feature>
<feature type="domain" description="Zn(2)-C6 fungal-type" evidence="9">
    <location>
        <begin position="28"/>
        <end position="57"/>
    </location>
</feature>
<dbReference type="InterPro" id="IPR001138">
    <property type="entry name" value="Zn2Cys6_DnaBD"/>
</dbReference>
<feature type="region of interest" description="Disordered" evidence="8">
    <location>
        <begin position="1132"/>
        <end position="1161"/>
    </location>
</feature>
<dbReference type="InterPro" id="IPR007219">
    <property type="entry name" value="XnlR_reg_dom"/>
</dbReference>
<keyword evidence="3" id="KW-0862">Zinc</keyword>
<evidence type="ECO:0000256" key="7">
    <source>
        <dbReference type="ARBA" id="ARBA00023242"/>
    </source>
</evidence>
<dbReference type="InterPro" id="IPR051615">
    <property type="entry name" value="Transcr_Regulatory_Elem"/>
</dbReference>
<dbReference type="Gene3D" id="4.10.240.10">
    <property type="entry name" value="Zn(2)-C6 fungal-type DNA-binding domain"/>
    <property type="match status" value="1"/>
</dbReference>
<feature type="compositionally biased region" description="Polar residues" evidence="8">
    <location>
        <begin position="154"/>
        <end position="167"/>
    </location>
</feature>
<protein>
    <recommendedName>
        <fullName evidence="9">Zn(2)-C6 fungal-type domain-containing protein</fullName>
    </recommendedName>
</protein>
<keyword evidence="7" id="KW-0539">Nucleus</keyword>
<dbReference type="CDD" id="cd00067">
    <property type="entry name" value="GAL4"/>
    <property type="match status" value="1"/>
</dbReference>
<dbReference type="InterPro" id="IPR036864">
    <property type="entry name" value="Zn2-C6_fun-type_DNA-bd_sf"/>
</dbReference>
<evidence type="ECO:0000256" key="1">
    <source>
        <dbReference type="ARBA" id="ARBA00004123"/>
    </source>
</evidence>
<gene>
    <name evidence="10" type="ORF">UTRI_06504_B</name>
</gene>
<dbReference type="GO" id="GO:0003677">
    <property type="term" value="F:DNA binding"/>
    <property type="evidence" value="ECO:0007669"/>
    <property type="project" value="UniProtKB-KW"/>
</dbReference>
<evidence type="ECO:0000256" key="4">
    <source>
        <dbReference type="ARBA" id="ARBA00023015"/>
    </source>
</evidence>
<dbReference type="PROSITE" id="PS00463">
    <property type="entry name" value="ZN2_CY6_FUNGAL_1"/>
    <property type="match status" value="1"/>
</dbReference>
<feature type="region of interest" description="Disordered" evidence="8">
    <location>
        <begin position="915"/>
        <end position="964"/>
    </location>
</feature>
<feature type="compositionally biased region" description="Low complexity" evidence="8">
    <location>
        <begin position="394"/>
        <end position="415"/>
    </location>
</feature>
<keyword evidence="4" id="KW-0805">Transcription regulation</keyword>
<evidence type="ECO:0000259" key="9">
    <source>
        <dbReference type="PROSITE" id="PS50048"/>
    </source>
</evidence>
<dbReference type="SUPFAM" id="SSF57701">
    <property type="entry name" value="Zn2/Cys6 DNA-binding domain"/>
    <property type="match status" value="1"/>
</dbReference>
<keyword evidence="6" id="KW-0804">Transcription</keyword>
<accession>A0A5C3EMG0</accession>
<feature type="compositionally biased region" description="Low complexity" evidence="8">
    <location>
        <begin position="200"/>
        <end position="222"/>
    </location>
</feature>
<feature type="compositionally biased region" description="Low complexity" evidence="8">
    <location>
        <begin position="251"/>
        <end position="275"/>
    </location>
</feature>